<evidence type="ECO:0000256" key="1">
    <source>
        <dbReference type="ARBA" id="ARBA00004305"/>
    </source>
</evidence>
<dbReference type="Proteomes" id="UP000215335">
    <property type="component" value="Unassembled WGS sequence"/>
</dbReference>
<reference evidence="7 8" key="1">
    <citation type="journal article" date="2017" name="Curr. Biol.">
        <title>The Evolution of Venom by Co-option of Single-Copy Genes.</title>
        <authorList>
            <person name="Martinson E.O."/>
            <person name="Mrinalini"/>
            <person name="Kelkar Y.D."/>
            <person name="Chang C.H."/>
            <person name="Werren J.H."/>
        </authorList>
    </citation>
    <scope>NUCLEOTIDE SEQUENCE [LARGE SCALE GENOMIC DNA]</scope>
    <source>
        <strain evidence="7 8">Alberta</strain>
        <tissue evidence="7">Whole body</tissue>
    </source>
</reference>
<evidence type="ECO:0000256" key="4">
    <source>
        <dbReference type="ARBA" id="ARBA00023128"/>
    </source>
</evidence>
<dbReference type="GO" id="GO:0034553">
    <property type="term" value="P:mitochondrial respiratory chain complex II assembly"/>
    <property type="evidence" value="ECO:0007669"/>
    <property type="project" value="UniProtKB-UniRule"/>
</dbReference>
<dbReference type="STRING" id="543379.A0A232F4Q7"/>
<comment type="similarity">
    <text evidence="2 6">Belongs to the complex I LYR family. SDHAF3 subfamily.</text>
</comment>
<dbReference type="Pfam" id="PF13233">
    <property type="entry name" value="Complex1_LYR_2"/>
    <property type="match status" value="1"/>
</dbReference>
<dbReference type="OrthoDB" id="278329at2759"/>
<evidence type="ECO:0000313" key="7">
    <source>
        <dbReference type="EMBL" id="OXU25761.1"/>
    </source>
</evidence>
<dbReference type="EMBL" id="NNAY01000950">
    <property type="protein sequence ID" value="OXU25761.1"/>
    <property type="molecule type" value="Genomic_DNA"/>
</dbReference>
<dbReference type="AlphaFoldDB" id="A0A232F4Q7"/>
<comment type="subcellular location">
    <subcellularLocation>
        <location evidence="1 6">Mitochondrion matrix</location>
    </subcellularLocation>
</comment>
<comment type="function">
    <text evidence="6">Plays an essential role in the assembly of succinate dehydrogenase (SDH), an enzyme complex (also referred to as respiratory complex II) that is a component of both the tricarboxylic acid (TCA) cycle and the mitochondrial electron transport chain, and which couples the oxidation of succinate to fumarate with the reduction of ubiquinone (coenzyme Q) to ubiquinol. Promotes maturation of the iron-sulfur protein subunit of the SDH catalytic dimer, protecting it from the deleterious effects of oxidants. May act together with SDHAF1.</text>
</comment>
<evidence type="ECO:0000256" key="5">
    <source>
        <dbReference type="ARBA" id="ARBA00023186"/>
    </source>
</evidence>
<dbReference type="CDD" id="cd20270">
    <property type="entry name" value="Complex1_LYR_SDHAF3_LYRM10"/>
    <property type="match status" value="1"/>
</dbReference>
<evidence type="ECO:0000256" key="2">
    <source>
        <dbReference type="ARBA" id="ARBA00006020"/>
    </source>
</evidence>
<comment type="subunit">
    <text evidence="6">Interacts with the iron-sulfur protein subunit within the SDH catalytic dimer.</text>
</comment>
<sequence>MAAPPAPWTHLQRVRRLYKMVLRLHRGLPPEIRELGDVYVKDEFRRHKKCNPTEADIFLNEWADYAINLAEQLGLRGPKTGKPLGKPLPMEDINKLRDEQVHQLYELMVAATGKTEEPPENKT</sequence>
<protein>
    <recommendedName>
        <fullName evidence="6">Succinate dehydrogenase assembly factor 3</fullName>
        <shortName evidence="6">SDH assembly factor 3</shortName>
        <shortName evidence="6">SDHAF3</shortName>
    </recommendedName>
</protein>
<dbReference type="PANTHER" id="PTHR13137:SF6">
    <property type="entry name" value="SUCCINATE DEHYDROGENASE ASSEMBLY FACTOR 3, MITOCHONDRIAL"/>
    <property type="match status" value="1"/>
</dbReference>
<dbReference type="PANTHER" id="PTHR13137">
    <property type="entry name" value="DC11 ACN9 HOMOLOG"/>
    <property type="match status" value="1"/>
</dbReference>
<dbReference type="InterPro" id="IPR008381">
    <property type="entry name" value="SDHAF3/Sdh7"/>
</dbReference>
<evidence type="ECO:0000256" key="6">
    <source>
        <dbReference type="RuleBase" id="RU368039"/>
    </source>
</evidence>
<name>A0A232F4Q7_9HYME</name>
<dbReference type="GO" id="GO:0006105">
    <property type="term" value="P:succinate metabolic process"/>
    <property type="evidence" value="ECO:0007669"/>
    <property type="project" value="TreeGrafter"/>
</dbReference>
<gene>
    <name evidence="7" type="ORF">TSAR_016263</name>
</gene>
<keyword evidence="8" id="KW-1185">Reference proteome</keyword>
<dbReference type="GO" id="GO:0005758">
    <property type="term" value="C:mitochondrial intermembrane space"/>
    <property type="evidence" value="ECO:0007669"/>
    <property type="project" value="TreeGrafter"/>
</dbReference>
<keyword evidence="5 6" id="KW-0143">Chaperone</keyword>
<comment type="caution">
    <text evidence="7">The sequence shown here is derived from an EMBL/GenBank/DDBJ whole genome shotgun (WGS) entry which is preliminary data.</text>
</comment>
<keyword evidence="4 6" id="KW-0496">Mitochondrion</keyword>
<keyword evidence="3" id="KW-0809">Transit peptide</keyword>
<accession>A0A232F4Q7</accession>
<evidence type="ECO:0000256" key="3">
    <source>
        <dbReference type="ARBA" id="ARBA00022946"/>
    </source>
</evidence>
<evidence type="ECO:0000313" key="8">
    <source>
        <dbReference type="Proteomes" id="UP000215335"/>
    </source>
</evidence>
<organism evidence="7 8">
    <name type="scientific">Trichomalopsis sarcophagae</name>
    <dbReference type="NCBI Taxonomy" id="543379"/>
    <lineage>
        <taxon>Eukaryota</taxon>
        <taxon>Metazoa</taxon>
        <taxon>Ecdysozoa</taxon>
        <taxon>Arthropoda</taxon>
        <taxon>Hexapoda</taxon>
        <taxon>Insecta</taxon>
        <taxon>Pterygota</taxon>
        <taxon>Neoptera</taxon>
        <taxon>Endopterygota</taxon>
        <taxon>Hymenoptera</taxon>
        <taxon>Apocrita</taxon>
        <taxon>Proctotrupomorpha</taxon>
        <taxon>Chalcidoidea</taxon>
        <taxon>Pteromalidae</taxon>
        <taxon>Pteromalinae</taxon>
        <taxon>Trichomalopsis</taxon>
    </lineage>
</organism>
<dbReference type="GO" id="GO:0005759">
    <property type="term" value="C:mitochondrial matrix"/>
    <property type="evidence" value="ECO:0007669"/>
    <property type="project" value="UniProtKB-SubCell"/>
</dbReference>
<proteinExistence type="inferred from homology"/>